<proteinExistence type="predicted"/>
<protein>
    <submittedName>
        <fullName evidence="1">Uncharacterized protein</fullName>
    </submittedName>
</protein>
<evidence type="ECO:0000313" key="1">
    <source>
        <dbReference type="EMBL" id="RJL24124.1"/>
    </source>
</evidence>
<reference evidence="1 2" key="1">
    <citation type="submission" date="2018-09" db="EMBL/GenBank/DDBJ databases">
        <title>YIM 75507 draft genome.</title>
        <authorList>
            <person name="Tang S."/>
            <person name="Feng Y."/>
        </authorList>
    </citation>
    <scope>NUCLEOTIDE SEQUENCE [LARGE SCALE GENOMIC DNA]</scope>
    <source>
        <strain evidence="1 2">YIM 75507</strain>
    </source>
</reference>
<evidence type="ECO:0000313" key="2">
    <source>
        <dbReference type="Proteomes" id="UP000265768"/>
    </source>
</evidence>
<sequence>MGGIPTDAAGGKYVIDAKPTLPKGNTLNPKPVKFKSAEPMLGGQSLRIVWESGVEPCHTLDRVEVKETAKSVTVTLFEGQDQAQQNVACVEMAVTKQTTVELKDMLEGRKVVDGAK</sequence>
<dbReference type="Proteomes" id="UP000265768">
    <property type="component" value="Unassembled WGS sequence"/>
</dbReference>
<comment type="caution">
    <text evidence="1">The sequence shown here is derived from an EMBL/GenBank/DDBJ whole genome shotgun (WGS) entry which is preliminary data.</text>
</comment>
<dbReference type="RefSeq" id="WP_119929980.1">
    <property type="nucleotide sequence ID" value="NZ_QZEY01000016.1"/>
</dbReference>
<dbReference type="OrthoDB" id="3541529at2"/>
<accession>A0A3A4AC71</accession>
<gene>
    <name evidence="1" type="ORF">D5H75_30180</name>
</gene>
<keyword evidence="2" id="KW-1185">Reference proteome</keyword>
<dbReference type="AlphaFoldDB" id="A0A3A4AC71"/>
<dbReference type="EMBL" id="QZEY01000016">
    <property type="protein sequence ID" value="RJL24124.1"/>
    <property type="molecule type" value="Genomic_DNA"/>
</dbReference>
<name>A0A3A4AC71_9ACTN</name>
<organism evidence="1 2">
    <name type="scientific">Bailinhaonella thermotolerans</name>
    <dbReference type="NCBI Taxonomy" id="1070861"/>
    <lineage>
        <taxon>Bacteria</taxon>
        <taxon>Bacillati</taxon>
        <taxon>Actinomycetota</taxon>
        <taxon>Actinomycetes</taxon>
        <taxon>Streptosporangiales</taxon>
        <taxon>Streptosporangiaceae</taxon>
        <taxon>Bailinhaonella</taxon>
    </lineage>
</organism>